<evidence type="ECO:0000313" key="2">
    <source>
        <dbReference type="Proteomes" id="UP000309340"/>
    </source>
</evidence>
<proteinExistence type="predicted"/>
<keyword evidence="2" id="KW-1185">Reference proteome</keyword>
<dbReference type="SUPFAM" id="SSF51556">
    <property type="entry name" value="Metallo-dependent hydrolases"/>
    <property type="match status" value="1"/>
</dbReference>
<dbReference type="PANTHER" id="PTHR43569:SF2">
    <property type="entry name" value="AMIDOHYDROLASE-RELATED DOMAIN-CONTAINING PROTEIN"/>
    <property type="match status" value="1"/>
</dbReference>
<organism evidence="1 2">
    <name type="scientific">Friedmanniomyces simplex</name>
    <dbReference type="NCBI Taxonomy" id="329884"/>
    <lineage>
        <taxon>Eukaryota</taxon>
        <taxon>Fungi</taxon>
        <taxon>Dikarya</taxon>
        <taxon>Ascomycota</taxon>
        <taxon>Pezizomycotina</taxon>
        <taxon>Dothideomycetes</taxon>
        <taxon>Dothideomycetidae</taxon>
        <taxon>Mycosphaerellales</taxon>
        <taxon>Teratosphaeriaceae</taxon>
        <taxon>Friedmanniomyces</taxon>
    </lineage>
</organism>
<evidence type="ECO:0008006" key="3">
    <source>
        <dbReference type="Google" id="ProtNLM"/>
    </source>
</evidence>
<name>A0A4U0X761_9PEZI</name>
<dbReference type="EMBL" id="NAJQ01000399">
    <property type="protein sequence ID" value="TKA70355.1"/>
    <property type="molecule type" value="Genomic_DNA"/>
</dbReference>
<evidence type="ECO:0000313" key="1">
    <source>
        <dbReference type="EMBL" id="TKA70355.1"/>
    </source>
</evidence>
<gene>
    <name evidence="1" type="ORF">B0A55_08510</name>
</gene>
<dbReference type="STRING" id="329884.A0A4U0X761"/>
<dbReference type="GO" id="GO:0016787">
    <property type="term" value="F:hydrolase activity"/>
    <property type="evidence" value="ECO:0007669"/>
    <property type="project" value="InterPro"/>
</dbReference>
<dbReference type="Proteomes" id="UP000309340">
    <property type="component" value="Unassembled WGS sequence"/>
</dbReference>
<dbReference type="OrthoDB" id="2135488at2759"/>
<dbReference type="Gene3D" id="3.20.20.140">
    <property type="entry name" value="Metal-dependent hydrolases"/>
    <property type="match status" value="1"/>
</dbReference>
<dbReference type="PANTHER" id="PTHR43569">
    <property type="entry name" value="AMIDOHYDROLASE"/>
    <property type="match status" value="1"/>
</dbReference>
<reference evidence="1 2" key="1">
    <citation type="submission" date="2017-03" db="EMBL/GenBank/DDBJ databases">
        <title>Genomes of endolithic fungi from Antarctica.</title>
        <authorList>
            <person name="Coleine C."/>
            <person name="Masonjones S."/>
            <person name="Stajich J.E."/>
        </authorList>
    </citation>
    <scope>NUCLEOTIDE SEQUENCE [LARGE SCALE GENOMIC DNA]</scope>
    <source>
        <strain evidence="1 2">CCFEE 5184</strain>
    </source>
</reference>
<dbReference type="InterPro" id="IPR032466">
    <property type="entry name" value="Metal_Hydrolase"/>
</dbReference>
<dbReference type="AlphaFoldDB" id="A0A4U0X761"/>
<accession>A0A4U0X761</accession>
<dbReference type="InterPro" id="IPR052350">
    <property type="entry name" value="Metallo-dep_Lactonases"/>
</dbReference>
<sequence length="331" mass="37572">MAPQPLIDSHIHLWPKETTNEESHAWMTPPDMPLAKPHLLQDYYAVTDKACSLDAERKVRGVIYVETDVRYDEPSGDVASWARGPLDEISFLRSLVGGRYDGRDTEMLLGVVPWAPMHQPTHVLKEHLKLAEERAGPDAWGRVKGFRFLLQFYLDPSKFREVALSANFIANLKLLGKRGFSFDIGVDQHRAGVWQLEIMGEAMHRAHAGVAETDKVIFIINHMCKPEYENIFPQSPSSLRGAFDEWCDAVSAMSSCSKTYMKLSGQFSELPPGSKSVELIAAYIKQWVRHVLSCFAWKDVVKMALADSEYQLNDADREWVWSKTAIEAYRV</sequence>
<comment type="caution">
    <text evidence="1">The sequence shown here is derived from an EMBL/GenBank/DDBJ whole genome shotgun (WGS) entry which is preliminary data.</text>
</comment>
<protein>
    <recommendedName>
        <fullName evidence="3">Amidohydrolase-related domain-containing protein</fullName>
    </recommendedName>
</protein>